<dbReference type="AlphaFoldDB" id="A0A674PD39"/>
<dbReference type="InterPro" id="IPR031600">
    <property type="entry name" value="DUF4706"/>
</dbReference>
<dbReference type="GeneTree" id="ENSGT00390000018361"/>
<sequence>MDRRHRPLPTPPHNNNNSWKQPKMAAATMAGLSAQRMEKIKFEYFSSINSMARKIMQERERIKARHGPTWEKMTPQEQENAIDSGIVDPHIRARYAMHRIDREDVDCYPKLKIETGQKIVHFGEEDITWQDEHSAPFSWETKSQLEFSLSGSADQGVPTLQADPKPARVTPTPKVSVSEARKPEEESSFWKISAEGRSPSPHICAKSPSRQTLPLLPNPPSREHPSPPLLSPPQPAPSAPLRHPSPSRRARRRRPASPRPAGAGSALRAPCHRSATPWMRCSPPTSWPSLPAPPPTWRRRRMRRGYRPAPPFPSSTPAATGVAMTTDIYTSPSLQPTSFSPRIDLRGLVVCAPPTRPSLSRQQPMSFHVVSGCAWRARRAHGDVTRGPLILYTPDKYIYIHLLCGPVYLYLLIYWYESSVLFIVSDWQEGDRRVRRIGSEHALLAQLNRSASPRSHL</sequence>
<keyword evidence="5" id="KW-1185">Reference proteome</keyword>
<evidence type="ECO:0000313" key="4">
    <source>
        <dbReference type="Ensembl" id="ENSTRUP00000083632.1"/>
    </source>
</evidence>
<evidence type="ECO:0000256" key="2">
    <source>
        <dbReference type="SAM" id="Phobius"/>
    </source>
</evidence>
<dbReference type="PANTHER" id="PTHR34394:SF1">
    <property type="entry name" value="SIMILAR TO RIKEN CDNA 2310022B05"/>
    <property type="match status" value="1"/>
</dbReference>
<feature type="region of interest" description="Disordered" evidence="1">
    <location>
        <begin position="151"/>
        <end position="296"/>
    </location>
</feature>
<dbReference type="InParanoid" id="A0A674PD39"/>
<reference evidence="4" key="3">
    <citation type="submission" date="2025-09" db="UniProtKB">
        <authorList>
            <consortium name="Ensembl"/>
        </authorList>
    </citation>
    <scope>IDENTIFICATION</scope>
</reference>
<proteinExistence type="predicted"/>
<feature type="compositionally biased region" description="Basic residues" evidence="1">
    <location>
        <begin position="245"/>
        <end position="256"/>
    </location>
</feature>
<keyword evidence="2" id="KW-0472">Membrane</keyword>
<dbReference type="Pfam" id="PF15797">
    <property type="entry name" value="DUF4706"/>
    <property type="match status" value="1"/>
</dbReference>
<feature type="transmembrane region" description="Helical" evidence="2">
    <location>
        <begin position="397"/>
        <end position="416"/>
    </location>
</feature>
<dbReference type="Ensembl" id="ENSTRUT00000063025.1">
    <property type="protein sequence ID" value="ENSTRUP00000083632.1"/>
    <property type="gene ID" value="ENSTRUG00000019636.2"/>
</dbReference>
<evidence type="ECO:0000313" key="5">
    <source>
        <dbReference type="Proteomes" id="UP000005226"/>
    </source>
</evidence>
<name>A0A674PD39_TAKRU</name>
<dbReference type="Proteomes" id="UP000005226">
    <property type="component" value="Chromosome 16"/>
</dbReference>
<feature type="domain" description="DUF4706" evidence="3">
    <location>
        <begin position="43"/>
        <end position="148"/>
    </location>
</feature>
<reference evidence="4" key="2">
    <citation type="submission" date="2025-08" db="UniProtKB">
        <authorList>
            <consortium name="Ensembl"/>
        </authorList>
    </citation>
    <scope>IDENTIFICATION</scope>
</reference>
<feature type="region of interest" description="Disordered" evidence="1">
    <location>
        <begin position="1"/>
        <end position="22"/>
    </location>
</feature>
<accession>A0A674PD39</accession>
<gene>
    <name evidence="4" type="primary">c16h1orf198</name>
</gene>
<protein>
    <recommendedName>
        <fullName evidence="3">DUF4706 domain-containing protein</fullName>
    </recommendedName>
</protein>
<evidence type="ECO:0000259" key="3">
    <source>
        <dbReference type="Pfam" id="PF15797"/>
    </source>
</evidence>
<evidence type="ECO:0000256" key="1">
    <source>
        <dbReference type="SAM" id="MobiDB-lite"/>
    </source>
</evidence>
<keyword evidence="2" id="KW-0812">Transmembrane</keyword>
<organism evidence="4 5">
    <name type="scientific">Takifugu rubripes</name>
    <name type="common">Japanese pufferfish</name>
    <name type="synonym">Fugu rubripes</name>
    <dbReference type="NCBI Taxonomy" id="31033"/>
    <lineage>
        <taxon>Eukaryota</taxon>
        <taxon>Metazoa</taxon>
        <taxon>Chordata</taxon>
        <taxon>Craniata</taxon>
        <taxon>Vertebrata</taxon>
        <taxon>Euteleostomi</taxon>
        <taxon>Actinopterygii</taxon>
        <taxon>Neopterygii</taxon>
        <taxon>Teleostei</taxon>
        <taxon>Neoteleostei</taxon>
        <taxon>Acanthomorphata</taxon>
        <taxon>Eupercaria</taxon>
        <taxon>Tetraodontiformes</taxon>
        <taxon>Tetradontoidea</taxon>
        <taxon>Tetraodontidae</taxon>
        <taxon>Takifugu</taxon>
    </lineage>
</organism>
<feature type="compositionally biased region" description="Pro residues" evidence="1">
    <location>
        <begin position="216"/>
        <end position="238"/>
    </location>
</feature>
<reference evidence="4 5" key="1">
    <citation type="journal article" date="2011" name="Genome Biol. Evol.">
        <title>Integration of the genetic map and genome assembly of fugu facilitates insights into distinct features of genome evolution in teleosts and mammals.</title>
        <authorList>
            <person name="Kai W."/>
            <person name="Kikuchi K."/>
            <person name="Tohari S."/>
            <person name="Chew A.K."/>
            <person name="Tay A."/>
            <person name="Fujiwara A."/>
            <person name="Hosoya S."/>
            <person name="Suetake H."/>
            <person name="Naruse K."/>
            <person name="Brenner S."/>
            <person name="Suzuki Y."/>
            <person name="Venkatesh B."/>
        </authorList>
    </citation>
    <scope>NUCLEOTIDE SEQUENCE [LARGE SCALE GENOMIC DNA]</scope>
</reference>
<dbReference type="PANTHER" id="PTHR34394">
    <property type="entry name" value="SIMILAR TO RIKEN CDNA 2310022B05"/>
    <property type="match status" value="1"/>
</dbReference>
<keyword evidence="2" id="KW-1133">Transmembrane helix</keyword>